<reference evidence="7 8" key="2">
    <citation type="journal article" date="2012" name="Stand. Genomic Sci.">
        <title>Complete genome sequence of the moderately thermophilic mineral-sulfide-oxidizing firmicute Sulfobacillus acidophilus type strain (NAL(T)).</title>
        <authorList>
            <person name="Anderson I."/>
            <person name="Chertkov O."/>
            <person name="Chen A."/>
            <person name="Saunders E."/>
            <person name="Lapidus A."/>
            <person name="Nolan M."/>
            <person name="Lucas S."/>
            <person name="Hammon N."/>
            <person name="Deshpande S."/>
            <person name="Cheng J.F."/>
            <person name="Han C."/>
            <person name="Tapia R."/>
            <person name="Goodwin L.A."/>
            <person name="Pitluck S."/>
            <person name="Liolios K."/>
            <person name="Pagani I."/>
            <person name="Ivanova N."/>
            <person name="Mikhailova N."/>
            <person name="Pati A."/>
            <person name="Palaniappan K."/>
            <person name="Land M."/>
            <person name="Pan C."/>
            <person name="Rohde M."/>
            <person name="Pukall R."/>
            <person name="Goker M."/>
            <person name="Detter J.C."/>
            <person name="Woyke T."/>
            <person name="Bristow J."/>
            <person name="Eisen J.A."/>
            <person name="Markowitz V."/>
            <person name="Hugenholtz P."/>
            <person name="Kyrpides N.C."/>
            <person name="Klenk H.P."/>
            <person name="Mavromatis K."/>
        </authorList>
    </citation>
    <scope>NUCLEOTIDE SEQUENCE [LARGE SCALE GENOMIC DNA]</scope>
    <source>
        <strain evidence="8">ATCC 700253 / DSM 10332 / NAL</strain>
    </source>
</reference>
<dbReference type="GO" id="GO:0022857">
    <property type="term" value="F:transmembrane transporter activity"/>
    <property type="evidence" value="ECO:0007669"/>
    <property type="project" value="InterPro"/>
</dbReference>
<keyword evidence="2" id="KW-1003">Cell membrane</keyword>
<accession>G8TX91</accession>
<dbReference type="Proteomes" id="UP000005439">
    <property type="component" value="Chromosome"/>
</dbReference>
<dbReference type="STRING" id="679936.Sulac_2631"/>
<organism evidence="7 8">
    <name type="scientific">Sulfobacillus acidophilus (strain ATCC 700253 / DSM 10332 / NAL)</name>
    <dbReference type="NCBI Taxonomy" id="679936"/>
    <lineage>
        <taxon>Bacteria</taxon>
        <taxon>Bacillati</taxon>
        <taxon>Bacillota</taxon>
        <taxon>Clostridia</taxon>
        <taxon>Eubacteriales</taxon>
        <taxon>Clostridiales Family XVII. Incertae Sedis</taxon>
        <taxon>Sulfobacillus</taxon>
    </lineage>
</organism>
<dbReference type="HOGENOM" id="CLU_034180_13_4_9"/>
<evidence type="ECO:0000313" key="8">
    <source>
        <dbReference type="Proteomes" id="UP000005439"/>
    </source>
</evidence>
<evidence type="ECO:0000256" key="4">
    <source>
        <dbReference type="ARBA" id="ARBA00022989"/>
    </source>
</evidence>
<keyword evidence="8" id="KW-1185">Reference proteome</keyword>
<keyword evidence="3 6" id="KW-0812">Transmembrane</keyword>
<feature type="transmembrane region" description="Helical" evidence="6">
    <location>
        <begin position="35"/>
        <end position="54"/>
    </location>
</feature>
<comment type="subcellular location">
    <subcellularLocation>
        <location evidence="1">Cell membrane</location>
        <topology evidence="1">Multi-pass membrane protein</topology>
    </subcellularLocation>
</comment>
<dbReference type="EMBL" id="CP003179">
    <property type="protein sequence ID" value="AEW06093.1"/>
    <property type="molecule type" value="Genomic_DNA"/>
</dbReference>
<feature type="transmembrane region" description="Helical" evidence="6">
    <location>
        <begin position="209"/>
        <end position="232"/>
    </location>
</feature>
<dbReference type="SUPFAM" id="SSF103473">
    <property type="entry name" value="MFS general substrate transporter"/>
    <property type="match status" value="1"/>
</dbReference>
<dbReference type="InterPro" id="IPR036259">
    <property type="entry name" value="MFS_trans_sf"/>
</dbReference>
<feature type="transmembrane region" description="Helical" evidence="6">
    <location>
        <begin position="7"/>
        <end position="29"/>
    </location>
</feature>
<feature type="transmembrane region" description="Helical" evidence="6">
    <location>
        <begin position="271"/>
        <end position="291"/>
    </location>
</feature>
<dbReference type="AlphaFoldDB" id="G8TX91"/>
<evidence type="ECO:0000256" key="5">
    <source>
        <dbReference type="ARBA" id="ARBA00023136"/>
    </source>
</evidence>
<evidence type="ECO:0000256" key="3">
    <source>
        <dbReference type="ARBA" id="ARBA00022692"/>
    </source>
</evidence>
<evidence type="ECO:0000313" key="7">
    <source>
        <dbReference type="EMBL" id="AEW06093.1"/>
    </source>
</evidence>
<protein>
    <submittedName>
        <fullName evidence="7">Major facilitator superfamily MFS_1</fullName>
    </submittedName>
</protein>
<name>G8TX91_SULAD</name>
<gene>
    <name evidence="7" type="ordered locus">Sulac_2631</name>
</gene>
<dbReference type="KEGG" id="sap:Sulac_2631"/>
<dbReference type="PATRIC" id="fig|679936.5.peg.2724"/>
<feature type="transmembrane region" description="Helical" evidence="6">
    <location>
        <begin position="66"/>
        <end position="89"/>
    </location>
</feature>
<dbReference type="InterPro" id="IPR011701">
    <property type="entry name" value="MFS"/>
</dbReference>
<keyword evidence="5 6" id="KW-0472">Membrane</keyword>
<dbReference type="PANTHER" id="PTHR23513">
    <property type="entry name" value="INTEGRAL MEMBRANE EFFLUX PROTEIN-RELATED"/>
    <property type="match status" value="1"/>
</dbReference>
<sequence>MYYLFLISRALTVFGRLLFKFALSWYVFLKTGSPLALGGSMAVLSLPELAAPLLGAIVDRTSKKQILSVTTGMEGVVTFCLIGALIMTSHSTTPLYIAAIMLGALEVLDWPAFQAMFAVTVPAQQLAKANSLWNGLEATLVIVGPVVGGYLVGRSMALALLIVSTSYILAWALLFLIRVNEPPLPVLPVSRSEMLTGLNYVWKNTRIRYLLAISTVWNVVESAGMPFILVVLRRHLHLNAAVTGVTYGMEGVGTLLGTVMFAMVSPWVPRNVGVVMGAIIGSALFGLWFFVGTGGEAVALILAMGMISAFYSLNIRTWRQEIVPHEIFGRVIAIFRMTARSTTPFIPLLGSLAIAQLGLPLFYLGIGVGGLITSTWLGWRMLFSTSREFRSSVDPSGR</sequence>
<feature type="transmembrane region" description="Helical" evidence="6">
    <location>
        <begin position="244"/>
        <end position="264"/>
    </location>
</feature>
<evidence type="ECO:0000256" key="6">
    <source>
        <dbReference type="SAM" id="Phobius"/>
    </source>
</evidence>
<feature type="transmembrane region" description="Helical" evidence="6">
    <location>
        <begin position="157"/>
        <end position="177"/>
    </location>
</feature>
<dbReference type="GO" id="GO:0005886">
    <property type="term" value="C:plasma membrane"/>
    <property type="evidence" value="ECO:0007669"/>
    <property type="project" value="UniProtKB-SubCell"/>
</dbReference>
<dbReference type="Pfam" id="PF07690">
    <property type="entry name" value="MFS_1"/>
    <property type="match status" value="1"/>
</dbReference>
<dbReference type="PANTHER" id="PTHR23513:SF6">
    <property type="entry name" value="MAJOR FACILITATOR SUPERFAMILY ASSOCIATED DOMAIN-CONTAINING PROTEIN"/>
    <property type="match status" value="1"/>
</dbReference>
<dbReference type="Gene3D" id="1.20.1250.20">
    <property type="entry name" value="MFS general substrate transporter like domains"/>
    <property type="match status" value="1"/>
</dbReference>
<keyword evidence="4 6" id="KW-1133">Transmembrane helix</keyword>
<evidence type="ECO:0000256" key="2">
    <source>
        <dbReference type="ARBA" id="ARBA00022475"/>
    </source>
</evidence>
<feature type="transmembrane region" description="Helical" evidence="6">
    <location>
        <begin position="297"/>
        <end position="315"/>
    </location>
</feature>
<dbReference type="CDD" id="cd06173">
    <property type="entry name" value="MFS_MefA_like"/>
    <property type="match status" value="1"/>
</dbReference>
<feature type="transmembrane region" description="Helical" evidence="6">
    <location>
        <begin position="131"/>
        <end position="151"/>
    </location>
</feature>
<proteinExistence type="predicted"/>
<reference evidence="8" key="1">
    <citation type="submission" date="2011-12" db="EMBL/GenBank/DDBJ databases">
        <title>The complete genome of chromosome of Sulfobacillus acidophilus DSM 10332.</title>
        <authorList>
            <person name="Lucas S."/>
            <person name="Han J."/>
            <person name="Lapidus A."/>
            <person name="Bruce D."/>
            <person name="Goodwin L."/>
            <person name="Pitluck S."/>
            <person name="Peters L."/>
            <person name="Kyrpides N."/>
            <person name="Mavromatis K."/>
            <person name="Ivanova N."/>
            <person name="Mikhailova N."/>
            <person name="Chertkov O."/>
            <person name="Saunders E."/>
            <person name="Detter J.C."/>
            <person name="Tapia R."/>
            <person name="Han C."/>
            <person name="Land M."/>
            <person name="Hauser L."/>
            <person name="Markowitz V."/>
            <person name="Cheng J.-F."/>
            <person name="Hugenholtz P."/>
            <person name="Woyke T."/>
            <person name="Wu D."/>
            <person name="Pukall R."/>
            <person name="Gehrich-Schroeter G."/>
            <person name="Schneider S."/>
            <person name="Klenk H.-P."/>
            <person name="Eisen J.A."/>
        </authorList>
    </citation>
    <scope>NUCLEOTIDE SEQUENCE [LARGE SCALE GENOMIC DNA]</scope>
    <source>
        <strain evidence="8">ATCC 700253 / DSM 10332 / NAL</strain>
    </source>
</reference>
<feature type="transmembrane region" description="Helical" evidence="6">
    <location>
        <begin position="95"/>
        <end position="119"/>
    </location>
</feature>
<evidence type="ECO:0000256" key="1">
    <source>
        <dbReference type="ARBA" id="ARBA00004651"/>
    </source>
</evidence>